<gene>
    <name evidence="2" type="ORF">Ga0061067_11745</name>
</gene>
<proteinExistence type="predicted"/>
<feature type="transmembrane region" description="Helical" evidence="1">
    <location>
        <begin position="29"/>
        <end position="51"/>
    </location>
</feature>
<reference evidence="3" key="1">
    <citation type="submission" date="2015-08" db="EMBL/GenBank/DDBJ databases">
        <authorList>
            <person name="Varghese N."/>
        </authorList>
    </citation>
    <scope>NUCLEOTIDE SEQUENCE [LARGE SCALE GENOMIC DNA]</scope>
    <source>
        <strain evidence="3">DSM 23407</strain>
    </source>
</reference>
<name>A0A0K6IB64_9HYPH</name>
<keyword evidence="1" id="KW-1133">Transmembrane helix</keyword>
<dbReference type="AlphaFoldDB" id="A0A0K6IB64"/>
<evidence type="ECO:0000313" key="3">
    <source>
        <dbReference type="Proteomes" id="UP000183900"/>
    </source>
</evidence>
<evidence type="ECO:0000313" key="2">
    <source>
        <dbReference type="EMBL" id="CUB00273.1"/>
    </source>
</evidence>
<accession>A0A0K6IB64</accession>
<protein>
    <recommendedName>
        <fullName evidence="4">DUF4405 domain-containing protein</fullName>
    </recommendedName>
</protein>
<keyword evidence="3" id="KW-1185">Reference proteome</keyword>
<keyword evidence="1" id="KW-0812">Transmembrane</keyword>
<organism evidence="2 3">
    <name type="scientific">Pannonibacter indicus</name>
    <dbReference type="NCBI Taxonomy" id="466044"/>
    <lineage>
        <taxon>Bacteria</taxon>
        <taxon>Pseudomonadati</taxon>
        <taxon>Pseudomonadota</taxon>
        <taxon>Alphaproteobacteria</taxon>
        <taxon>Hyphomicrobiales</taxon>
        <taxon>Stappiaceae</taxon>
        <taxon>Pannonibacter</taxon>
    </lineage>
</organism>
<dbReference type="EMBL" id="CYHE01000017">
    <property type="protein sequence ID" value="CUB00273.1"/>
    <property type="molecule type" value="Genomic_DNA"/>
</dbReference>
<evidence type="ECO:0000256" key="1">
    <source>
        <dbReference type="SAM" id="Phobius"/>
    </source>
</evidence>
<sequence>MESGAKGSRDQALPDSQRFPVMRDLLFRWATPLTAGLFLVSTISGVALFFGWQSGLFHEMHEVLSMVLLAPVAVHLWRNWKPVLGYFRRAAMPLALAGSLAAGGFFAAEALNGPGRSGNPAMAMVKAVQSAPLSAVAPVLGLEEAALIARLEAAGITGASGSDTLSSLAASRGEAPMAMLAKAVTAP</sequence>
<keyword evidence="1" id="KW-0472">Membrane</keyword>
<dbReference type="Proteomes" id="UP000183900">
    <property type="component" value="Unassembled WGS sequence"/>
</dbReference>
<evidence type="ECO:0008006" key="4">
    <source>
        <dbReference type="Google" id="ProtNLM"/>
    </source>
</evidence>
<feature type="transmembrane region" description="Helical" evidence="1">
    <location>
        <begin position="63"/>
        <end position="80"/>
    </location>
</feature>